<proteinExistence type="predicted"/>
<dbReference type="Gene3D" id="3.40.1350.140">
    <property type="entry name" value="MepB-like"/>
    <property type="match status" value="1"/>
</dbReference>
<evidence type="ECO:0000313" key="1">
    <source>
        <dbReference type="EMBL" id="MFD2789726.1"/>
    </source>
</evidence>
<name>A0ABW5VFF6_9FLAO</name>
<dbReference type="Pfam" id="PF08877">
    <property type="entry name" value="MepB-like"/>
    <property type="match status" value="1"/>
</dbReference>
<sequence>MTKASTLKTIDYLAFLSKEIYTPCGMELNNICLSPESTEYQACTYQLNHKPIMGRMAKITPQKIGQFVTLWKRTEQGTTTPFTDGDNIDLFVINVQYNSQHGQFVFPRSVLLEQGIITGDKRQGKRGFRVYPAWDHPINSTAKKTQKWQLEYFLTIRLNFKTDLHRVRKLFANGITASTD</sequence>
<dbReference type="Proteomes" id="UP001597532">
    <property type="component" value="Unassembled WGS sequence"/>
</dbReference>
<dbReference type="InterPro" id="IPR038231">
    <property type="entry name" value="MepB-like_sf"/>
</dbReference>
<protein>
    <submittedName>
        <fullName evidence="1">MepB family protein</fullName>
    </submittedName>
</protein>
<dbReference type="PIRSF" id="PIRSF032285">
    <property type="entry name" value="UCP032285"/>
    <property type="match status" value="1"/>
</dbReference>
<dbReference type="InterPro" id="IPR011235">
    <property type="entry name" value="MepB-like"/>
</dbReference>
<gene>
    <name evidence="1" type="ORF">ACFS1K_08140</name>
</gene>
<comment type="caution">
    <text evidence="1">The sequence shown here is derived from an EMBL/GenBank/DDBJ whole genome shotgun (WGS) entry which is preliminary data.</text>
</comment>
<dbReference type="RefSeq" id="WP_251807848.1">
    <property type="nucleotide sequence ID" value="NZ_CP166679.1"/>
</dbReference>
<accession>A0ABW5VFF6</accession>
<keyword evidence="2" id="KW-1185">Reference proteome</keyword>
<dbReference type="EMBL" id="JBHUOK010000029">
    <property type="protein sequence ID" value="MFD2789726.1"/>
    <property type="molecule type" value="Genomic_DNA"/>
</dbReference>
<reference evidence="2" key="1">
    <citation type="journal article" date="2019" name="Int. J. Syst. Evol. Microbiol.">
        <title>The Global Catalogue of Microorganisms (GCM) 10K type strain sequencing project: providing services to taxonomists for standard genome sequencing and annotation.</title>
        <authorList>
            <consortium name="The Broad Institute Genomics Platform"/>
            <consortium name="The Broad Institute Genome Sequencing Center for Infectious Disease"/>
            <person name="Wu L."/>
            <person name="Ma J."/>
        </authorList>
    </citation>
    <scope>NUCLEOTIDE SEQUENCE [LARGE SCALE GENOMIC DNA]</scope>
    <source>
        <strain evidence="2">KCTC 52924</strain>
    </source>
</reference>
<evidence type="ECO:0000313" key="2">
    <source>
        <dbReference type="Proteomes" id="UP001597532"/>
    </source>
</evidence>
<organism evidence="1 2">
    <name type="scientific">Arenibacter antarcticus</name>
    <dbReference type="NCBI Taxonomy" id="2040469"/>
    <lineage>
        <taxon>Bacteria</taxon>
        <taxon>Pseudomonadati</taxon>
        <taxon>Bacteroidota</taxon>
        <taxon>Flavobacteriia</taxon>
        <taxon>Flavobacteriales</taxon>
        <taxon>Flavobacteriaceae</taxon>
        <taxon>Arenibacter</taxon>
    </lineage>
</organism>